<keyword evidence="1" id="KW-0805">Transcription regulation</keyword>
<dbReference type="InterPro" id="IPR011006">
    <property type="entry name" value="CheY-like_superfamily"/>
</dbReference>
<proteinExistence type="predicted"/>
<accession>A0ABX5L6I6</accession>
<dbReference type="Pfam" id="PF00196">
    <property type="entry name" value="GerE"/>
    <property type="match status" value="1"/>
</dbReference>
<gene>
    <name evidence="7" type="ORF">CAY35_05065</name>
</gene>
<dbReference type="InterPro" id="IPR001789">
    <property type="entry name" value="Sig_transdc_resp-reg_receiver"/>
</dbReference>
<dbReference type="PANTHER" id="PTHR44688">
    <property type="entry name" value="DNA-BINDING TRANSCRIPTIONAL ACTIVATOR DEVR_DOSR"/>
    <property type="match status" value="1"/>
</dbReference>
<comment type="caution">
    <text evidence="7">The sequence shown here is derived from an EMBL/GenBank/DDBJ whole genome shotgun (WGS) entry which is preliminary data.</text>
</comment>
<dbReference type="PRINTS" id="PR00038">
    <property type="entry name" value="HTHLUXR"/>
</dbReference>
<evidence type="ECO:0000256" key="1">
    <source>
        <dbReference type="ARBA" id="ARBA00023015"/>
    </source>
</evidence>
<organism evidence="7 8">
    <name type="scientific">Pseudoglutamicibacter cumminsii</name>
    <dbReference type="NCBI Taxonomy" id="156979"/>
    <lineage>
        <taxon>Bacteria</taxon>
        <taxon>Bacillati</taxon>
        <taxon>Actinomycetota</taxon>
        <taxon>Actinomycetes</taxon>
        <taxon>Micrococcales</taxon>
        <taxon>Micrococcaceae</taxon>
        <taxon>Pseudoglutamicibacter</taxon>
    </lineage>
</organism>
<keyword evidence="2 7" id="KW-0238">DNA-binding</keyword>
<sequence>MFEGSRDAGCAVTEEDVAVFVVDDDPAVRESAEWLLGSIGISPTLCASANDLLNAYDGSAPACIILDVRMPHMSGPKLQQELNKIAPHAVVIFVSAHGDIPLSVSVLREGASDFLEKPYNPQELLERVQASIPLACERFNDHALQQDVADRVQILTPREREILSLVIDGVPSKNIARKLGLSTKTVDVHRARITHKTGSTTIQTLIRDILRANLEASVSPPTS</sequence>
<dbReference type="GO" id="GO:0003677">
    <property type="term" value="F:DNA binding"/>
    <property type="evidence" value="ECO:0007669"/>
    <property type="project" value="UniProtKB-KW"/>
</dbReference>
<keyword evidence="8" id="KW-1185">Reference proteome</keyword>
<dbReference type="SUPFAM" id="SSF52172">
    <property type="entry name" value="CheY-like"/>
    <property type="match status" value="1"/>
</dbReference>
<evidence type="ECO:0000259" key="6">
    <source>
        <dbReference type="PROSITE" id="PS50110"/>
    </source>
</evidence>
<evidence type="ECO:0000313" key="8">
    <source>
        <dbReference type="Proteomes" id="UP000245514"/>
    </source>
</evidence>
<dbReference type="SMART" id="SM00448">
    <property type="entry name" value="REC"/>
    <property type="match status" value="1"/>
</dbReference>
<feature type="modified residue" description="4-aspartylphosphate" evidence="4">
    <location>
        <position position="67"/>
    </location>
</feature>
<feature type="domain" description="HTH luxR-type" evidence="5">
    <location>
        <begin position="148"/>
        <end position="213"/>
    </location>
</feature>
<keyword evidence="4" id="KW-0597">Phosphoprotein</keyword>
<dbReference type="Gene3D" id="1.10.10.10">
    <property type="entry name" value="Winged helix-like DNA-binding domain superfamily/Winged helix DNA-binding domain"/>
    <property type="match status" value="1"/>
</dbReference>
<evidence type="ECO:0000313" key="7">
    <source>
        <dbReference type="EMBL" id="PWI27824.1"/>
    </source>
</evidence>
<dbReference type="EMBL" id="QFWG01000005">
    <property type="protein sequence ID" value="PWI27824.1"/>
    <property type="molecule type" value="Genomic_DNA"/>
</dbReference>
<evidence type="ECO:0000256" key="2">
    <source>
        <dbReference type="ARBA" id="ARBA00023125"/>
    </source>
</evidence>
<dbReference type="Proteomes" id="UP000245514">
    <property type="component" value="Unassembled WGS sequence"/>
</dbReference>
<dbReference type="PROSITE" id="PS50110">
    <property type="entry name" value="RESPONSE_REGULATORY"/>
    <property type="match status" value="1"/>
</dbReference>
<evidence type="ECO:0000256" key="4">
    <source>
        <dbReference type="PROSITE-ProRule" id="PRU00169"/>
    </source>
</evidence>
<dbReference type="Gene3D" id="3.40.50.2300">
    <property type="match status" value="1"/>
</dbReference>
<evidence type="ECO:0000259" key="5">
    <source>
        <dbReference type="PROSITE" id="PS50043"/>
    </source>
</evidence>
<dbReference type="SMART" id="SM00421">
    <property type="entry name" value="HTH_LUXR"/>
    <property type="match status" value="1"/>
</dbReference>
<dbReference type="InterPro" id="IPR036388">
    <property type="entry name" value="WH-like_DNA-bd_sf"/>
</dbReference>
<name>A0ABX5L6I6_9MICC</name>
<dbReference type="CDD" id="cd06170">
    <property type="entry name" value="LuxR_C_like"/>
    <property type="match status" value="1"/>
</dbReference>
<dbReference type="PANTHER" id="PTHR44688:SF16">
    <property type="entry name" value="DNA-BINDING TRANSCRIPTIONAL ACTIVATOR DEVR_DOSR"/>
    <property type="match status" value="1"/>
</dbReference>
<feature type="domain" description="Response regulatory" evidence="6">
    <location>
        <begin position="18"/>
        <end position="132"/>
    </location>
</feature>
<protein>
    <submittedName>
        <fullName evidence="7">DNA-binding response regulator</fullName>
    </submittedName>
</protein>
<evidence type="ECO:0000256" key="3">
    <source>
        <dbReference type="ARBA" id="ARBA00023163"/>
    </source>
</evidence>
<dbReference type="InterPro" id="IPR000792">
    <property type="entry name" value="Tscrpt_reg_LuxR_C"/>
</dbReference>
<dbReference type="Pfam" id="PF00072">
    <property type="entry name" value="Response_reg"/>
    <property type="match status" value="1"/>
</dbReference>
<dbReference type="InterPro" id="IPR016032">
    <property type="entry name" value="Sig_transdc_resp-reg_C-effctor"/>
</dbReference>
<keyword evidence="3" id="KW-0804">Transcription</keyword>
<dbReference type="PROSITE" id="PS00622">
    <property type="entry name" value="HTH_LUXR_1"/>
    <property type="match status" value="1"/>
</dbReference>
<dbReference type="PROSITE" id="PS50043">
    <property type="entry name" value="HTH_LUXR_2"/>
    <property type="match status" value="1"/>
</dbReference>
<dbReference type="SUPFAM" id="SSF46894">
    <property type="entry name" value="C-terminal effector domain of the bipartite response regulators"/>
    <property type="match status" value="1"/>
</dbReference>
<reference evidence="7 8" key="1">
    <citation type="submission" date="2018-05" db="EMBL/GenBank/DDBJ databases">
        <title>Draft Genome Sequence of Arthrobacter cumminsii IME1328, Isolated from a Patient Who Suffered from Foot Ulcers in China.</title>
        <authorList>
            <person name="Li M."/>
            <person name="Jiang Z."/>
            <person name="Sun Q."/>
            <person name="Tong Y."/>
        </authorList>
    </citation>
    <scope>NUCLEOTIDE SEQUENCE [LARGE SCALE GENOMIC DNA]</scope>
    <source>
        <strain evidence="7 8">IME1328</strain>
    </source>
</reference>